<feature type="domain" description="PAS" evidence="8">
    <location>
        <begin position="285"/>
        <end position="357"/>
    </location>
</feature>
<dbReference type="PROSITE" id="PS50110">
    <property type="entry name" value="RESPONSE_REGULATORY"/>
    <property type="match status" value="1"/>
</dbReference>
<dbReference type="GO" id="GO:0000155">
    <property type="term" value="F:phosphorelay sensor kinase activity"/>
    <property type="evidence" value="ECO:0007669"/>
    <property type="project" value="InterPro"/>
</dbReference>
<evidence type="ECO:0000259" key="6">
    <source>
        <dbReference type="PROSITE" id="PS50109"/>
    </source>
</evidence>
<keyword evidence="3 4" id="KW-0597">Phosphoprotein</keyword>
<evidence type="ECO:0000313" key="10">
    <source>
        <dbReference type="EMBL" id="EDY20690.1"/>
    </source>
</evidence>
<dbReference type="Gene3D" id="3.30.450.20">
    <property type="entry name" value="PAS domain"/>
    <property type="match status" value="3"/>
</dbReference>
<dbReference type="PROSITE" id="PS50109">
    <property type="entry name" value="HIS_KIN"/>
    <property type="match status" value="1"/>
</dbReference>
<dbReference type="InterPro" id="IPR001789">
    <property type="entry name" value="Sig_transdc_resp-reg_receiver"/>
</dbReference>
<evidence type="ECO:0000259" key="8">
    <source>
        <dbReference type="PROSITE" id="PS50112"/>
    </source>
</evidence>
<reference evidence="10 11" key="1">
    <citation type="journal article" date="2011" name="J. Bacteriol.">
        <title>Genome sequence of Chthoniobacter flavus Ellin428, an aerobic heterotrophic soil bacterium.</title>
        <authorList>
            <person name="Kant R."/>
            <person name="van Passel M.W."/>
            <person name="Palva A."/>
            <person name="Lucas S."/>
            <person name="Lapidus A."/>
            <person name="Glavina Del Rio T."/>
            <person name="Dalin E."/>
            <person name="Tice H."/>
            <person name="Bruce D."/>
            <person name="Goodwin L."/>
            <person name="Pitluck S."/>
            <person name="Larimer F.W."/>
            <person name="Land M.L."/>
            <person name="Hauser L."/>
            <person name="Sangwan P."/>
            <person name="de Vos W.M."/>
            <person name="Janssen P.H."/>
            <person name="Smidt H."/>
        </authorList>
    </citation>
    <scope>NUCLEOTIDE SEQUENCE [LARGE SCALE GENOMIC DNA]</scope>
    <source>
        <strain evidence="10 11">Ellin428</strain>
    </source>
</reference>
<dbReference type="SUPFAM" id="SSF55874">
    <property type="entry name" value="ATPase domain of HSP90 chaperone/DNA topoisomerase II/histidine kinase"/>
    <property type="match status" value="1"/>
</dbReference>
<dbReference type="InterPro" id="IPR000700">
    <property type="entry name" value="PAS-assoc_C"/>
</dbReference>
<dbReference type="SMART" id="SM00448">
    <property type="entry name" value="REC"/>
    <property type="match status" value="1"/>
</dbReference>
<dbReference type="STRING" id="497964.CfE428DRAFT_1887"/>
<proteinExistence type="predicted"/>
<dbReference type="InParanoid" id="B4CYZ9"/>
<keyword evidence="5" id="KW-0175">Coiled coil</keyword>
<feature type="modified residue" description="4-aspartylphosphate" evidence="4">
    <location>
        <position position="737"/>
    </location>
</feature>
<dbReference type="SMART" id="SM00091">
    <property type="entry name" value="PAS"/>
    <property type="match status" value="3"/>
</dbReference>
<dbReference type="Pfam" id="PF00072">
    <property type="entry name" value="Response_reg"/>
    <property type="match status" value="1"/>
</dbReference>
<dbReference type="CDD" id="cd00130">
    <property type="entry name" value="PAS"/>
    <property type="match status" value="2"/>
</dbReference>
<feature type="domain" description="PAC" evidence="9">
    <location>
        <begin position="232"/>
        <end position="284"/>
    </location>
</feature>
<evidence type="ECO:0000256" key="5">
    <source>
        <dbReference type="SAM" id="Coils"/>
    </source>
</evidence>
<dbReference type="InterPro" id="IPR001610">
    <property type="entry name" value="PAC"/>
</dbReference>
<feature type="coiled-coil region" evidence="5">
    <location>
        <begin position="404"/>
        <end position="431"/>
    </location>
</feature>
<dbReference type="InterPro" id="IPR004358">
    <property type="entry name" value="Sig_transdc_His_kin-like_C"/>
</dbReference>
<dbReference type="SUPFAM" id="SSF52172">
    <property type="entry name" value="CheY-like"/>
    <property type="match status" value="1"/>
</dbReference>
<dbReference type="Pfam" id="PF08448">
    <property type="entry name" value="PAS_4"/>
    <property type="match status" value="2"/>
</dbReference>
<keyword evidence="10" id="KW-0418">Kinase</keyword>
<protein>
    <recommendedName>
        <fullName evidence="2">histidine kinase</fullName>
        <ecNumber evidence="2">2.7.13.3</ecNumber>
    </recommendedName>
</protein>
<dbReference type="PROSITE" id="PS50112">
    <property type="entry name" value="PAS"/>
    <property type="match status" value="2"/>
</dbReference>
<feature type="domain" description="PAS" evidence="8">
    <location>
        <begin position="20"/>
        <end position="58"/>
    </location>
</feature>
<evidence type="ECO:0000259" key="9">
    <source>
        <dbReference type="PROSITE" id="PS50113"/>
    </source>
</evidence>
<dbReference type="Gene3D" id="1.10.287.130">
    <property type="match status" value="1"/>
</dbReference>
<dbReference type="eggNOG" id="COG3852">
    <property type="taxonomic scope" value="Bacteria"/>
</dbReference>
<keyword evidence="10" id="KW-0808">Transferase</keyword>
<dbReference type="InterPro" id="IPR005467">
    <property type="entry name" value="His_kinase_dom"/>
</dbReference>
<dbReference type="PANTHER" id="PTHR43065:SF42">
    <property type="entry name" value="TWO-COMPONENT SENSOR PPRA"/>
    <property type="match status" value="1"/>
</dbReference>
<feature type="domain" description="Histidine kinase" evidence="6">
    <location>
        <begin position="440"/>
        <end position="665"/>
    </location>
</feature>
<dbReference type="EMBL" id="ABVL01000004">
    <property type="protein sequence ID" value="EDY20690.1"/>
    <property type="molecule type" value="Genomic_DNA"/>
</dbReference>
<dbReference type="SMART" id="SM00387">
    <property type="entry name" value="HATPase_c"/>
    <property type="match status" value="1"/>
</dbReference>
<dbReference type="SUPFAM" id="SSF47384">
    <property type="entry name" value="Homodimeric domain of signal transducing histidine kinase"/>
    <property type="match status" value="1"/>
</dbReference>
<dbReference type="PANTHER" id="PTHR43065">
    <property type="entry name" value="SENSOR HISTIDINE KINASE"/>
    <property type="match status" value="1"/>
</dbReference>
<dbReference type="EC" id="2.7.13.3" evidence="2"/>
<accession>B4CYZ9</accession>
<organism evidence="10 11">
    <name type="scientific">Chthoniobacter flavus Ellin428</name>
    <dbReference type="NCBI Taxonomy" id="497964"/>
    <lineage>
        <taxon>Bacteria</taxon>
        <taxon>Pseudomonadati</taxon>
        <taxon>Verrucomicrobiota</taxon>
        <taxon>Spartobacteria</taxon>
        <taxon>Chthoniobacterales</taxon>
        <taxon>Chthoniobacteraceae</taxon>
        <taxon>Chthoniobacter</taxon>
    </lineage>
</organism>
<dbReference type="InterPro" id="IPR000014">
    <property type="entry name" value="PAS"/>
</dbReference>
<dbReference type="InterPro" id="IPR003661">
    <property type="entry name" value="HisK_dim/P_dom"/>
</dbReference>
<dbReference type="InterPro" id="IPR035965">
    <property type="entry name" value="PAS-like_dom_sf"/>
</dbReference>
<evidence type="ECO:0000259" key="7">
    <source>
        <dbReference type="PROSITE" id="PS50110"/>
    </source>
</evidence>
<dbReference type="Pfam" id="PF00512">
    <property type="entry name" value="HisKA"/>
    <property type="match status" value="1"/>
</dbReference>
<dbReference type="InterPro" id="IPR036097">
    <property type="entry name" value="HisK_dim/P_sf"/>
</dbReference>
<dbReference type="Gene3D" id="3.30.565.10">
    <property type="entry name" value="Histidine kinase-like ATPase, C-terminal domain"/>
    <property type="match status" value="1"/>
</dbReference>
<sequence>MSQPDPHQGSFDALLWRALVFDHIYEALVVTAEDDTILDWNAGAERSFGWSRGEVLGQPLHAVHRPMAASGTDGTLGAIVQQVGRWNGTVQFVRKDGTAAMCEVVGIPLLDSDGNTRGTLFLHAEPVAPESAAVEEEPILEATPTTLAVNQQLRDERFLLRKLIDAVPDPIFCKDREGRYLLRNAADLKMFEVPNQGPAIGHDVFELPGLKAHADIYYADDMEVVKTGKAVINREEPFETPMGERGWFLTSKFPLQDESGEVIGLVGIARNVTDVKRATEELRAAQLRLIDHVENSPLAVVEWGPDFRVTRWAGQAEHMFGWRADEVVGKHLGDWPFVYPDEMERVGEIVQRLLDGTDYRNTCQYRNLTKLGRILHCSWQNSVLHDVAGKTVSILSLVQDVTDRVLAEQLNKKATTEKQLLERKLQESQKLESLGVLAGGIAHDFNNLLTGVLGNASLARMDLPEDSPVQPYLQQIEAAAARAADLCKQMLAYSGKGRFVVNRLDINALIEDTTRLLQVSISKRAVMKFNLSPGLPVVLGDATQLRQVVMNLVINASEAISDKSGFIGITTGLTRADRAYLSGAFFARDLPEGDYVSLEISDNGGGMSQEVLEKIFDPFFTTKFTGRGLGLAAVLGIVRGHNGALKVFSEEGWGTTFKILLPCAEGVAEELTAAMPGTEGWTGSGRVLVVDDEETVRVTTARMLEACGFTTKLADHGRTGVEEFSADPDGYTLIMLDLTMPHMDGDEAFRLIRELRPSARVLLMSGFNEQEAIARFTGKGLAGFIQKPFTFPTLREKLQEIFPAQPAAV</sequence>
<evidence type="ECO:0000256" key="4">
    <source>
        <dbReference type="PROSITE-ProRule" id="PRU00169"/>
    </source>
</evidence>
<dbReference type="CDD" id="cd17546">
    <property type="entry name" value="REC_hyHK_CKI1_RcsC-like"/>
    <property type="match status" value="1"/>
</dbReference>
<dbReference type="CDD" id="cd00082">
    <property type="entry name" value="HisKA"/>
    <property type="match status" value="1"/>
</dbReference>
<dbReference type="eggNOG" id="COG4191">
    <property type="taxonomic scope" value="Bacteria"/>
</dbReference>
<dbReference type="InterPro" id="IPR013656">
    <property type="entry name" value="PAS_4"/>
</dbReference>
<dbReference type="SMART" id="SM00086">
    <property type="entry name" value="PAC"/>
    <property type="match status" value="3"/>
</dbReference>
<comment type="catalytic activity">
    <reaction evidence="1">
        <text>ATP + protein L-histidine = ADP + protein N-phospho-L-histidine.</text>
        <dbReference type="EC" id="2.7.13.3"/>
    </reaction>
</comment>
<dbReference type="Gene3D" id="3.40.50.2300">
    <property type="match status" value="1"/>
</dbReference>
<comment type="caution">
    <text evidence="10">The sequence shown here is derived from an EMBL/GenBank/DDBJ whole genome shotgun (WGS) entry which is preliminary data.</text>
</comment>
<dbReference type="PRINTS" id="PR00344">
    <property type="entry name" value="BCTRLSENSOR"/>
</dbReference>
<dbReference type="Pfam" id="PF02518">
    <property type="entry name" value="HATPase_c"/>
    <property type="match status" value="1"/>
</dbReference>
<dbReference type="InterPro" id="IPR011006">
    <property type="entry name" value="CheY-like_superfamily"/>
</dbReference>
<evidence type="ECO:0000256" key="3">
    <source>
        <dbReference type="ARBA" id="ARBA00022553"/>
    </source>
</evidence>
<evidence type="ECO:0000313" key="11">
    <source>
        <dbReference type="Proteomes" id="UP000005824"/>
    </source>
</evidence>
<dbReference type="SUPFAM" id="SSF55785">
    <property type="entry name" value="PYP-like sensor domain (PAS domain)"/>
    <property type="match status" value="3"/>
</dbReference>
<dbReference type="RefSeq" id="WP_006979212.1">
    <property type="nucleotide sequence ID" value="NZ_ABVL01000004.1"/>
</dbReference>
<gene>
    <name evidence="10" type="ORF">CfE428DRAFT_1887</name>
</gene>
<name>B4CYZ9_9BACT</name>
<dbReference type="Proteomes" id="UP000005824">
    <property type="component" value="Unassembled WGS sequence"/>
</dbReference>
<keyword evidence="11" id="KW-1185">Reference proteome</keyword>
<dbReference type="Pfam" id="PF13426">
    <property type="entry name" value="PAS_9"/>
    <property type="match status" value="1"/>
</dbReference>
<evidence type="ECO:0000256" key="2">
    <source>
        <dbReference type="ARBA" id="ARBA00012438"/>
    </source>
</evidence>
<dbReference type="InterPro" id="IPR003594">
    <property type="entry name" value="HATPase_dom"/>
</dbReference>
<dbReference type="SMART" id="SM00388">
    <property type="entry name" value="HisKA"/>
    <property type="match status" value="1"/>
</dbReference>
<dbReference type="InterPro" id="IPR036890">
    <property type="entry name" value="HATPase_C_sf"/>
</dbReference>
<dbReference type="NCBIfam" id="TIGR00229">
    <property type="entry name" value="sensory_box"/>
    <property type="match status" value="3"/>
</dbReference>
<feature type="domain" description="Response regulatory" evidence="7">
    <location>
        <begin position="686"/>
        <end position="802"/>
    </location>
</feature>
<dbReference type="AlphaFoldDB" id="B4CYZ9"/>
<dbReference type="PROSITE" id="PS50113">
    <property type="entry name" value="PAC"/>
    <property type="match status" value="1"/>
</dbReference>
<evidence type="ECO:0000256" key="1">
    <source>
        <dbReference type="ARBA" id="ARBA00000085"/>
    </source>
</evidence>